<feature type="region of interest" description="Disordered" evidence="1">
    <location>
        <begin position="77"/>
        <end position="98"/>
    </location>
</feature>
<reference evidence="2 3" key="1">
    <citation type="journal article" date="2021" name="Hortic Res">
        <title>Chromosome-scale assembly of the Dendrobium chrysotoxum genome enhances the understanding of orchid evolution.</title>
        <authorList>
            <person name="Zhang Y."/>
            <person name="Zhang G.Q."/>
            <person name="Zhang D."/>
            <person name="Liu X.D."/>
            <person name="Xu X.Y."/>
            <person name="Sun W.H."/>
            <person name="Yu X."/>
            <person name="Zhu X."/>
            <person name="Wang Z.W."/>
            <person name="Zhao X."/>
            <person name="Zhong W.Y."/>
            <person name="Chen H."/>
            <person name="Yin W.L."/>
            <person name="Huang T."/>
            <person name="Niu S.C."/>
            <person name="Liu Z.J."/>
        </authorList>
    </citation>
    <scope>NUCLEOTIDE SEQUENCE [LARGE SCALE GENOMIC DNA]</scope>
    <source>
        <strain evidence="2">Lindl</strain>
    </source>
</reference>
<dbReference type="EMBL" id="JAGFBR010000017">
    <property type="protein sequence ID" value="KAH0452189.1"/>
    <property type="molecule type" value="Genomic_DNA"/>
</dbReference>
<accession>A0AAV7FRK2</accession>
<dbReference type="AlphaFoldDB" id="A0AAV7FRK2"/>
<comment type="caution">
    <text evidence="2">The sequence shown here is derived from an EMBL/GenBank/DDBJ whole genome shotgun (WGS) entry which is preliminary data.</text>
</comment>
<feature type="region of interest" description="Disordered" evidence="1">
    <location>
        <begin position="1"/>
        <end position="65"/>
    </location>
</feature>
<name>A0AAV7FRK2_DENCH</name>
<gene>
    <name evidence="2" type="ORF">IEQ34_019488</name>
</gene>
<evidence type="ECO:0000256" key="1">
    <source>
        <dbReference type="SAM" id="MobiDB-lite"/>
    </source>
</evidence>
<proteinExistence type="predicted"/>
<evidence type="ECO:0000313" key="3">
    <source>
        <dbReference type="Proteomes" id="UP000775213"/>
    </source>
</evidence>
<organism evidence="2 3">
    <name type="scientific">Dendrobium chrysotoxum</name>
    <name type="common">Orchid</name>
    <dbReference type="NCBI Taxonomy" id="161865"/>
    <lineage>
        <taxon>Eukaryota</taxon>
        <taxon>Viridiplantae</taxon>
        <taxon>Streptophyta</taxon>
        <taxon>Embryophyta</taxon>
        <taxon>Tracheophyta</taxon>
        <taxon>Spermatophyta</taxon>
        <taxon>Magnoliopsida</taxon>
        <taxon>Liliopsida</taxon>
        <taxon>Asparagales</taxon>
        <taxon>Orchidaceae</taxon>
        <taxon>Epidendroideae</taxon>
        <taxon>Malaxideae</taxon>
        <taxon>Dendrobiinae</taxon>
        <taxon>Dendrobium</taxon>
    </lineage>
</organism>
<feature type="compositionally biased region" description="Gly residues" evidence="1">
    <location>
        <begin position="53"/>
        <end position="62"/>
    </location>
</feature>
<feature type="compositionally biased region" description="Polar residues" evidence="1">
    <location>
        <begin position="1"/>
        <end position="23"/>
    </location>
</feature>
<keyword evidence="3" id="KW-1185">Reference proteome</keyword>
<sequence length="143" mass="16301">MDRMNASSPSVGENRNQNMFLNTKRTRIETKLPFTSSKEFPIRQPRRHHSGQGNHGDLGGDGGDAKRLFAVPEKLVQEREEKTGCRSQNPHPGRYDSSIWVVRDGNGKGDLFNWRVLKLIFSGKERESLAVAKRMVSRHSRWG</sequence>
<dbReference type="Proteomes" id="UP000775213">
    <property type="component" value="Unassembled WGS sequence"/>
</dbReference>
<protein>
    <submittedName>
        <fullName evidence="2">Uncharacterized protein</fullName>
    </submittedName>
</protein>
<evidence type="ECO:0000313" key="2">
    <source>
        <dbReference type="EMBL" id="KAH0452189.1"/>
    </source>
</evidence>